<dbReference type="GO" id="GO:0045087">
    <property type="term" value="P:innate immune response"/>
    <property type="evidence" value="ECO:0007669"/>
    <property type="project" value="UniProtKB-KW"/>
</dbReference>
<protein>
    <recommendedName>
        <fullName evidence="10">Attacin C-terminal domain-containing protein</fullName>
    </recommendedName>
</protein>
<evidence type="ECO:0000256" key="8">
    <source>
        <dbReference type="SAM" id="MobiDB-lite"/>
    </source>
</evidence>
<comment type="similarity">
    <text evidence="2">Belongs to the attacin/sarcotoxin-2 family.</text>
</comment>
<evidence type="ECO:0000313" key="11">
    <source>
        <dbReference type="EMBL" id="CAD7084375.1"/>
    </source>
</evidence>
<keyword evidence="4" id="KW-0929">Antimicrobial</keyword>
<dbReference type="EMBL" id="LR899011">
    <property type="protein sequence ID" value="CAD7084375.1"/>
    <property type="molecule type" value="Genomic_DNA"/>
</dbReference>
<dbReference type="AlphaFoldDB" id="A0A7R8YW16"/>
<gene>
    <name evidence="11" type="ORF">HERILL_LOCUS7272</name>
</gene>
<dbReference type="InParanoid" id="A0A7R8YW16"/>
<dbReference type="InterPro" id="IPR005521">
    <property type="entry name" value="Attacin_C"/>
</dbReference>
<keyword evidence="7" id="KW-0044">Antibiotic</keyword>
<proteinExistence type="inferred from homology"/>
<name>A0A7R8YW16_HERIL</name>
<dbReference type="GO" id="GO:0042742">
    <property type="term" value="P:defense response to bacterium"/>
    <property type="evidence" value="ECO:0007669"/>
    <property type="project" value="UniProtKB-KW"/>
</dbReference>
<evidence type="ECO:0000256" key="3">
    <source>
        <dbReference type="ARBA" id="ARBA00022525"/>
    </source>
</evidence>
<feature type="chain" id="PRO_5031320404" description="Attacin C-terminal domain-containing protein" evidence="9">
    <location>
        <begin position="18"/>
        <end position="148"/>
    </location>
</feature>
<evidence type="ECO:0000256" key="9">
    <source>
        <dbReference type="SAM" id="SignalP"/>
    </source>
</evidence>
<feature type="domain" description="Attacin C-terminal" evidence="10">
    <location>
        <begin position="84"/>
        <end position="148"/>
    </location>
</feature>
<evidence type="ECO:0000313" key="12">
    <source>
        <dbReference type="Proteomes" id="UP000594454"/>
    </source>
</evidence>
<accession>A0A7R8YW16</accession>
<feature type="region of interest" description="Disordered" evidence="8">
    <location>
        <begin position="73"/>
        <end position="95"/>
    </location>
</feature>
<keyword evidence="6" id="KW-0391">Immunity</keyword>
<comment type="subcellular location">
    <subcellularLocation>
        <location evidence="1">Secreted</location>
    </subcellularLocation>
</comment>
<evidence type="ECO:0000256" key="1">
    <source>
        <dbReference type="ARBA" id="ARBA00004613"/>
    </source>
</evidence>
<reference evidence="11 12" key="1">
    <citation type="submission" date="2020-11" db="EMBL/GenBank/DDBJ databases">
        <authorList>
            <person name="Wallbank WR R."/>
            <person name="Pardo Diaz C."/>
            <person name="Kozak K."/>
            <person name="Martin S."/>
            <person name="Jiggins C."/>
            <person name="Moest M."/>
            <person name="Warren A I."/>
            <person name="Generalovic N T."/>
            <person name="Byers J.R.P. K."/>
            <person name="Montejo-Kovacevich G."/>
            <person name="Yen C E."/>
        </authorList>
    </citation>
    <scope>NUCLEOTIDE SEQUENCE [LARGE SCALE GENOMIC DNA]</scope>
</reference>
<sequence>MLFKVLIIFGVVSAGLTFSLPQNNIADDDFQEVQRYSSRIIDAGSQFLIRGEDLDDILEPREEEGLPEDVIRARRSPQDGRRGSASVTVNNESRRGTDVRADLNARLWEGNNRRSSLDANAYYQRHFGGPMGTGRPDAGVGLNFRHRF</sequence>
<evidence type="ECO:0000256" key="5">
    <source>
        <dbReference type="ARBA" id="ARBA00022588"/>
    </source>
</evidence>
<dbReference type="GO" id="GO:0005576">
    <property type="term" value="C:extracellular region"/>
    <property type="evidence" value="ECO:0007669"/>
    <property type="project" value="UniProtKB-SubCell"/>
</dbReference>
<dbReference type="Pfam" id="PF03769">
    <property type="entry name" value="Attacin_C"/>
    <property type="match status" value="1"/>
</dbReference>
<evidence type="ECO:0000256" key="4">
    <source>
        <dbReference type="ARBA" id="ARBA00022529"/>
    </source>
</evidence>
<keyword evidence="3" id="KW-0964">Secreted</keyword>
<dbReference type="OrthoDB" id="8117451at2759"/>
<feature type="signal peptide" evidence="9">
    <location>
        <begin position="1"/>
        <end position="17"/>
    </location>
</feature>
<keyword evidence="5" id="KW-0399">Innate immunity</keyword>
<evidence type="ECO:0000259" key="10">
    <source>
        <dbReference type="Pfam" id="PF03769"/>
    </source>
</evidence>
<keyword evidence="9" id="KW-0732">Signal</keyword>
<evidence type="ECO:0000256" key="2">
    <source>
        <dbReference type="ARBA" id="ARBA00007550"/>
    </source>
</evidence>
<keyword evidence="12" id="KW-1185">Reference proteome</keyword>
<dbReference type="Proteomes" id="UP000594454">
    <property type="component" value="Chromosome 3"/>
</dbReference>
<feature type="compositionally biased region" description="Basic and acidic residues" evidence="8">
    <location>
        <begin position="73"/>
        <end position="82"/>
    </location>
</feature>
<evidence type="ECO:0000256" key="6">
    <source>
        <dbReference type="ARBA" id="ARBA00022859"/>
    </source>
</evidence>
<evidence type="ECO:0000256" key="7">
    <source>
        <dbReference type="ARBA" id="ARBA00023022"/>
    </source>
</evidence>
<organism evidence="11 12">
    <name type="scientific">Hermetia illucens</name>
    <name type="common">Black soldier fly</name>
    <dbReference type="NCBI Taxonomy" id="343691"/>
    <lineage>
        <taxon>Eukaryota</taxon>
        <taxon>Metazoa</taxon>
        <taxon>Ecdysozoa</taxon>
        <taxon>Arthropoda</taxon>
        <taxon>Hexapoda</taxon>
        <taxon>Insecta</taxon>
        <taxon>Pterygota</taxon>
        <taxon>Neoptera</taxon>
        <taxon>Endopterygota</taxon>
        <taxon>Diptera</taxon>
        <taxon>Brachycera</taxon>
        <taxon>Stratiomyomorpha</taxon>
        <taxon>Stratiomyidae</taxon>
        <taxon>Hermetiinae</taxon>
        <taxon>Hermetia</taxon>
    </lineage>
</organism>